<dbReference type="InterPro" id="IPR001173">
    <property type="entry name" value="Glyco_trans_2-like"/>
</dbReference>
<evidence type="ECO:0000259" key="3">
    <source>
        <dbReference type="Pfam" id="PF13439"/>
    </source>
</evidence>
<dbReference type="InterPro" id="IPR050194">
    <property type="entry name" value="Glycosyltransferase_grp1"/>
</dbReference>
<dbReference type="Proteomes" id="UP000693672">
    <property type="component" value="Unassembled WGS sequence"/>
</dbReference>
<dbReference type="GO" id="GO:0102710">
    <property type="term" value="F:D-inositol-3-phosphate glycosyltransferase activity"/>
    <property type="evidence" value="ECO:0007669"/>
    <property type="project" value="UniProtKB-EC"/>
</dbReference>
<proteinExistence type="predicted"/>
<keyword evidence="4" id="KW-0328">Glycosyltransferase</keyword>
<evidence type="ECO:0000313" key="4">
    <source>
        <dbReference type="EMBL" id="CAG7630420.1"/>
    </source>
</evidence>
<evidence type="ECO:0000259" key="1">
    <source>
        <dbReference type="Pfam" id="PF00534"/>
    </source>
</evidence>
<reference evidence="4" key="1">
    <citation type="submission" date="2021-06" db="EMBL/GenBank/DDBJ databases">
        <authorList>
            <person name="Criscuolo A."/>
        </authorList>
    </citation>
    <scope>NUCLEOTIDE SEQUENCE</scope>
    <source>
        <strain evidence="4">CIP111600</strain>
    </source>
</reference>
<name>A0A916K361_9BACL</name>
<keyword evidence="4" id="KW-0808">Transferase</keyword>
<dbReference type="PANTHER" id="PTHR45947:SF14">
    <property type="entry name" value="SLL1723 PROTEIN"/>
    <property type="match status" value="1"/>
</dbReference>
<accession>A0A916K361</accession>
<keyword evidence="5" id="KW-1185">Reference proteome</keyword>
<comment type="caution">
    <text evidence="4">The sequence shown here is derived from an EMBL/GenBank/DDBJ whole genome shotgun (WGS) entry which is preliminary data.</text>
</comment>
<dbReference type="EMBL" id="CAJVAS010000013">
    <property type="protein sequence ID" value="CAG7630420.1"/>
    <property type="molecule type" value="Genomic_DNA"/>
</dbReference>
<dbReference type="Pfam" id="PF00535">
    <property type="entry name" value="Glycos_transf_2"/>
    <property type="match status" value="1"/>
</dbReference>
<dbReference type="Pfam" id="PF13439">
    <property type="entry name" value="Glyco_transf_4"/>
    <property type="match status" value="1"/>
</dbReference>
<sequence>MNRIAVIRSTFLPISETFIYGEIRKMKKYDPYVFCRKRVNPQRFPHTHVLVDPKFAKLNMMLHHRSFSLIHARFAPSGIRMIPFKQKWKVPLVTSFHGYDTPGSNLMKKHGRSLQRLFKVGDCFTVPCQAMKKELVKHGCPEGKIEVYYSGIDVEQFAYKERFFPEEGPVNIVYVGRLVEKKGPDLLIRAFRQVHRQFPEARLIMIGDGRMKAKLQQLSRSLRLEKHIVFTGALPHQEVAVQLEKAHLFCLPSKKDRTGNQEGIPNALKEAMACGLPVISTFHAGIPELIEDGVSGHLVAENNSQKLAAKLIQVLRHPETWQQLGRQARSKVETEFNRKGQIAKLEQLFDRIIAAHEAKERQSPMFSVIIPTYNRDQYIGRAIESVLKQTYKDFEVIVVDDGSTDNTAKVVQSYDARVRYVYQKNSGPSEARNTGIRFAKGTYIAFLDSDDAFLPNKLLRNKQFLDKHPSCRFLYSWYYDRKGDRKRKIVRKVRTPSKLNKFRYYLYKRKFTIRTSTAVIHRSCFDKVGLFNPNYRYSQDWDMWLRLARYYRGYCQKLPLAVYRRHKRKFLPSYRRHLKIRRTATKLYRWNASTLHALDRKYTKRRRYTLSRLRRRV</sequence>
<dbReference type="EC" id="2.4.1.250" evidence="4"/>
<dbReference type="Pfam" id="PF00534">
    <property type="entry name" value="Glycos_transf_1"/>
    <property type="match status" value="1"/>
</dbReference>
<evidence type="ECO:0000259" key="2">
    <source>
        <dbReference type="Pfam" id="PF00535"/>
    </source>
</evidence>
<dbReference type="AlphaFoldDB" id="A0A916K361"/>
<dbReference type="InterPro" id="IPR001296">
    <property type="entry name" value="Glyco_trans_1"/>
</dbReference>
<dbReference type="InterPro" id="IPR028098">
    <property type="entry name" value="Glyco_trans_4-like_N"/>
</dbReference>
<feature type="domain" description="Glycosyltransferase subfamily 4-like N-terminal" evidence="3">
    <location>
        <begin position="41"/>
        <end position="156"/>
    </location>
</feature>
<dbReference type="PANTHER" id="PTHR45947">
    <property type="entry name" value="SULFOQUINOVOSYL TRANSFERASE SQD2"/>
    <property type="match status" value="1"/>
</dbReference>
<protein>
    <submittedName>
        <fullName evidence="4">D-inositol-3-phosphate glycosyltransferase</fullName>
        <ecNumber evidence="4">2.4.1.250</ecNumber>
    </submittedName>
</protein>
<feature type="domain" description="Glycosyltransferase 2-like" evidence="2">
    <location>
        <begin position="367"/>
        <end position="517"/>
    </location>
</feature>
<evidence type="ECO:0000313" key="5">
    <source>
        <dbReference type="Proteomes" id="UP000693672"/>
    </source>
</evidence>
<organism evidence="4 5">
    <name type="scientific">Paenibacillus solanacearum</name>
    <dbReference type="NCBI Taxonomy" id="2048548"/>
    <lineage>
        <taxon>Bacteria</taxon>
        <taxon>Bacillati</taxon>
        <taxon>Bacillota</taxon>
        <taxon>Bacilli</taxon>
        <taxon>Bacillales</taxon>
        <taxon>Paenibacillaceae</taxon>
        <taxon>Paenibacillus</taxon>
    </lineage>
</organism>
<feature type="domain" description="Glycosyl transferase family 1" evidence="1">
    <location>
        <begin position="162"/>
        <end position="330"/>
    </location>
</feature>
<gene>
    <name evidence="4" type="primary">mshA_9</name>
    <name evidence="4" type="ORF">PAESOLCIP111_03189</name>
</gene>